<evidence type="ECO:0000259" key="3">
    <source>
        <dbReference type="Pfam" id="PF04453"/>
    </source>
</evidence>
<sequence length="808" mass="91040" precursor="true">MNPRVRLSIRLLPLTLAIWTALPAHAEDKMPISWKRCPIVDPVPAFTDTQPTGDDTKVKRNTLPTTVEGDEQTGTIDIPVFSGAVNLNRGNQFLGTDKLTFNKNDNTYVAEGHVRYQDGNMRVVAEKAHGNQDTDEHTIEDMRYQLVSRRGNGTADTINIKDDLGQMYGATYSTCPPEARHWQLEAREIDINNEEGMGIARGAKLRIGRIPVLYMPLFVFPVDGRRRTGLLYPSISTTGRNGLDYKQPIYLNLAPNYDMTLYPRIMSKRGASLGTEFRYLNATGEGTIAGTYMPNDKLRDMSRGSFVFNGYQNLSQHWQARAGLVWLSDTRYLEDFNNSSAGIANYNVLSSVGIYGNGRYWNAGIMADRYQLADYTLTNASLPYDRLPRLYLNWDQPVGSLFRAGIEAEAVRFSHQSYRPILAGGALGASTDIPGGSRLDLKPFVSMEIERDAWYLRPTVAWRYTAYQLDGQLADRIALDNANAYAATTGTAVTPALVAQYRQANPTRTTPIFSVDTGLYFDRAFKFRDTEYTQTLEPRLFYLRVPYKDQNALPIFDTNALSFSWGQLFRDNRYSSADRQADANQLTAAISSRVLRQSDGHEVLNVSFGQIHYLSDARVHLPWEKTIEKGSSAYVADANWSPNDKWQFGASMQWDPKIKRRDLASVRGRYLFGDGGIVNLAYRYRRDLLEQADFSFVYPINDAWSLVGRHYYSLKDNKPIETLGGVQFDSCCIAIRVVARRYIATREGDLKNGIMLEFELKGLGSAGQDTKRTLRRAILGYHRDDLYLIPPETATGQTVSDPDPTTLP</sequence>
<comment type="similarity">
    <text evidence="2">Belongs to the LptD family.</text>
</comment>
<dbReference type="HAMAP" id="MF_01411">
    <property type="entry name" value="LPS_assembly_LptD"/>
    <property type="match status" value="1"/>
</dbReference>
<evidence type="ECO:0000256" key="1">
    <source>
        <dbReference type="ARBA" id="ARBA00023237"/>
    </source>
</evidence>
<feature type="signal peptide" evidence="2">
    <location>
        <begin position="1"/>
        <end position="26"/>
    </location>
</feature>
<evidence type="ECO:0000256" key="2">
    <source>
        <dbReference type="HAMAP-Rule" id="MF_01411"/>
    </source>
</evidence>
<comment type="caution">
    <text evidence="2">Lacks conserved residue(s) required for the propagation of feature annotation.</text>
</comment>
<comment type="subcellular location">
    <subcellularLocation>
        <location evidence="2">Cell outer membrane</location>
    </subcellularLocation>
</comment>
<keyword evidence="5" id="KW-1185">Reference proteome</keyword>
<gene>
    <name evidence="2 4" type="primary">lptD</name>
    <name evidence="4" type="ORF">H8L67_03055</name>
</gene>
<name>A0ABX8WRP8_9GAMM</name>
<feature type="domain" description="LptD C-terminal" evidence="3">
    <location>
        <begin position="302"/>
        <end position="704"/>
    </location>
</feature>
<dbReference type="PANTHER" id="PTHR30189">
    <property type="entry name" value="LPS-ASSEMBLY PROTEIN"/>
    <property type="match status" value="1"/>
</dbReference>
<dbReference type="PANTHER" id="PTHR30189:SF1">
    <property type="entry name" value="LPS-ASSEMBLY PROTEIN LPTD"/>
    <property type="match status" value="1"/>
</dbReference>
<dbReference type="InterPro" id="IPR020889">
    <property type="entry name" value="LipoPS_assembly_LptD"/>
</dbReference>
<proteinExistence type="inferred from homology"/>
<dbReference type="InterPro" id="IPR007543">
    <property type="entry name" value="LptD_C"/>
</dbReference>
<protein>
    <recommendedName>
        <fullName evidence="2">LPS-assembly protein LptD</fullName>
    </recommendedName>
</protein>
<dbReference type="Proteomes" id="UP000824755">
    <property type="component" value="Chromosome"/>
</dbReference>
<evidence type="ECO:0000313" key="4">
    <source>
        <dbReference type="EMBL" id="QYR53498.1"/>
    </source>
</evidence>
<reference evidence="4 5" key="1">
    <citation type="submission" date="2021-08" db="EMBL/GenBank/DDBJ databases">
        <title>Lysobacter sp. strain CJ11 Genome sequencing and assembly.</title>
        <authorList>
            <person name="Kim I."/>
        </authorList>
    </citation>
    <scope>NUCLEOTIDE SEQUENCE [LARGE SCALE GENOMIC DNA]</scope>
    <source>
        <strain evidence="4 5">CJ11</strain>
    </source>
</reference>
<dbReference type="NCBIfam" id="NF003358">
    <property type="entry name" value="PRK04423.1"/>
    <property type="match status" value="1"/>
</dbReference>
<comment type="function">
    <text evidence="2">Together with LptE, is involved in the assembly of lipopolysaccharide (LPS) at the surface of the outer membrane.</text>
</comment>
<keyword evidence="2" id="KW-0472">Membrane</keyword>
<feature type="chain" id="PRO_5044911358" description="LPS-assembly protein LptD" evidence="2">
    <location>
        <begin position="27"/>
        <end position="808"/>
    </location>
</feature>
<dbReference type="InterPro" id="IPR050218">
    <property type="entry name" value="LptD"/>
</dbReference>
<organism evidence="4 5">
    <name type="scientific">Lysobacter soyae</name>
    <dbReference type="NCBI Taxonomy" id="2764185"/>
    <lineage>
        <taxon>Bacteria</taxon>
        <taxon>Pseudomonadati</taxon>
        <taxon>Pseudomonadota</taxon>
        <taxon>Gammaproteobacteria</taxon>
        <taxon>Lysobacterales</taxon>
        <taxon>Lysobacteraceae</taxon>
        <taxon>Lysobacter</taxon>
    </lineage>
</organism>
<comment type="subunit">
    <text evidence="2">Component of the lipopolysaccharide transport and assembly complex. Interacts with LptE and LptA.</text>
</comment>
<dbReference type="Pfam" id="PF04453">
    <property type="entry name" value="LptD"/>
    <property type="match status" value="1"/>
</dbReference>
<evidence type="ECO:0000313" key="5">
    <source>
        <dbReference type="Proteomes" id="UP000824755"/>
    </source>
</evidence>
<keyword evidence="2" id="KW-0732">Signal</keyword>
<accession>A0ABX8WRP8</accession>
<dbReference type="EMBL" id="CP080544">
    <property type="protein sequence ID" value="QYR53498.1"/>
    <property type="molecule type" value="Genomic_DNA"/>
</dbReference>
<keyword evidence="1 2" id="KW-0998">Cell outer membrane</keyword>